<dbReference type="Proteomes" id="UP000315252">
    <property type="component" value="Unassembled WGS sequence"/>
</dbReference>
<evidence type="ECO:0000313" key="5">
    <source>
        <dbReference type="Proteomes" id="UP000315252"/>
    </source>
</evidence>
<dbReference type="Pfam" id="PF13023">
    <property type="entry name" value="HD_3"/>
    <property type="match status" value="1"/>
</dbReference>
<dbReference type="PANTHER" id="PTHR11845">
    <property type="entry name" value="5'-DEOXYNUCLEOTIDASE HDDC2"/>
    <property type="match status" value="1"/>
</dbReference>
<organism evidence="4 5">
    <name type="scientific">Denitrobaculum tricleocarpae</name>
    <dbReference type="NCBI Taxonomy" id="2591009"/>
    <lineage>
        <taxon>Bacteria</taxon>
        <taxon>Pseudomonadati</taxon>
        <taxon>Pseudomonadota</taxon>
        <taxon>Alphaproteobacteria</taxon>
        <taxon>Rhodospirillales</taxon>
        <taxon>Rhodospirillaceae</taxon>
        <taxon>Denitrobaculum</taxon>
    </lineage>
</organism>
<name>A0A545TGD7_9PROT</name>
<dbReference type="PANTHER" id="PTHR11845:SF13">
    <property type="entry name" value="5'-DEOXYNUCLEOTIDASE HDDC2"/>
    <property type="match status" value="1"/>
</dbReference>
<dbReference type="AlphaFoldDB" id="A0A545TGD7"/>
<dbReference type="InterPro" id="IPR006674">
    <property type="entry name" value="HD_domain"/>
</dbReference>
<dbReference type="OrthoDB" id="9796032at2"/>
<dbReference type="RefSeq" id="WP_142898538.1">
    <property type="nucleotide sequence ID" value="NZ_ML660059.1"/>
</dbReference>
<comment type="caution">
    <text evidence="4">The sequence shown here is derived from an EMBL/GenBank/DDBJ whole genome shotgun (WGS) entry which is preliminary data.</text>
</comment>
<protein>
    <submittedName>
        <fullName evidence="4">HD domain-containing protein</fullName>
    </submittedName>
</protein>
<dbReference type="GO" id="GO:0002953">
    <property type="term" value="F:5'-deoxynucleotidase activity"/>
    <property type="evidence" value="ECO:0007669"/>
    <property type="project" value="InterPro"/>
</dbReference>
<gene>
    <name evidence="4" type="ORF">FKG95_21830</name>
</gene>
<dbReference type="GO" id="GO:0046872">
    <property type="term" value="F:metal ion binding"/>
    <property type="evidence" value="ECO:0007669"/>
    <property type="project" value="UniProtKB-KW"/>
</dbReference>
<keyword evidence="2" id="KW-0378">Hydrolase</keyword>
<dbReference type="GO" id="GO:0005737">
    <property type="term" value="C:cytoplasm"/>
    <property type="evidence" value="ECO:0007669"/>
    <property type="project" value="TreeGrafter"/>
</dbReference>
<accession>A0A545TGD7</accession>
<dbReference type="EMBL" id="VHSH01000008">
    <property type="protein sequence ID" value="TQV76275.1"/>
    <property type="molecule type" value="Genomic_DNA"/>
</dbReference>
<sequence length="219" mass="24529">MDSVAPILELMKLSEGLKRELRHSWLSDGRRESVAEHSWQMALMAMVMHRHLEHPVDLSRSLQMIIVHDLVEAVVGDVPFFETGERKKNKAAREAAAMETIRDMLGGAGGAHLAELWWEFETRETPEAKFADALDNLEVQLQHNLADLSTWEEIEYGLVYNKMDKPCSHDAFLQAMSGAIKQQAEQKMRAGGVDVEAVKAEVVKAAADRTEASPPIISR</sequence>
<feature type="domain" description="HD" evidence="3">
    <location>
        <begin position="15"/>
        <end position="162"/>
    </location>
</feature>
<evidence type="ECO:0000256" key="1">
    <source>
        <dbReference type="ARBA" id="ARBA00022723"/>
    </source>
</evidence>
<keyword evidence="1" id="KW-0479">Metal-binding</keyword>
<evidence type="ECO:0000256" key="2">
    <source>
        <dbReference type="ARBA" id="ARBA00022801"/>
    </source>
</evidence>
<proteinExistence type="predicted"/>
<keyword evidence="5" id="KW-1185">Reference proteome</keyword>
<dbReference type="SUPFAM" id="SSF109604">
    <property type="entry name" value="HD-domain/PDEase-like"/>
    <property type="match status" value="1"/>
</dbReference>
<evidence type="ECO:0000259" key="3">
    <source>
        <dbReference type="Pfam" id="PF13023"/>
    </source>
</evidence>
<evidence type="ECO:0000313" key="4">
    <source>
        <dbReference type="EMBL" id="TQV76275.1"/>
    </source>
</evidence>
<dbReference type="InterPro" id="IPR039356">
    <property type="entry name" value="YfbR/HDDC2"/>
</dbReference>
<dbReference type="Gene3D" id="1.10.3210.10">
    <property type="entry name" value="Hypothetical protein af1432"/>
    <property type="match status" value="1"/>
</dbReference>
<reference evidence="4 5" key="1">
    <citation type="submission" date="2019-06" db="EMBL/GenBank/DDBJ databases">
        <title>Whole genome sequence for Rhodospirillaceae sp. R148.</title>
        <authorList>
            <person name="Wang G."/>
        </authorList>
    </citation>
    <scope>NUCLEOTIDE SEQUENCE [LARGE SCALE GENOMIC DNA]</scope>
    <source>
        <strain evidence="4 5">R148</strain>
    </source>
</reference>